<evidence type="ECO:0000313" key="4">
    <source>
        <dbReference type="Proteomes" id="UP001055712"/>
    </source>
</evidence>
<accession>A0A9D4YTC1</accession>
<evidence type="ECO:0000256" key="1">
    <source>
        <dbReference type="SAM" id="SignalP"/>
    </source>
</evidence>
<keyword evidence="4" id="KW-1185">Reference proteome</keyword>
<dbReference type="AlphaFoldDB" id="A0A9D4YTC1"/>
<keyword evidence="1" id="KW-0732">Signal</keyword>
<reference evidence="3" key="1">
    <citation type="journal article" date="2019" name="Plant J.">
        <title>Chlorella vulgaris genome assembly and annotation reveals the molecular basis for metabolic acclimation to high light conditions.</title>
        <authorList>
            <person name="Cecchin M."/>
            <person name="Marcolungo L."/>
            <person name="Rossato M."/>
            <person name="Girolomoni L."/>
            <person name="Cosentino E."/>
            <person name="Cuine S."/>
            <person name="Li-Beisson Y."/>
            <person name="Delledonne M."/>
            <person name="Ballottari M."/>
        </authorList>
    </citation>
    <scope>NUCLEOTIDE SEQUENCE</scope>
    <source>
        <strain evidence="3">211/11P</strain>
    </source>
</reference>
<sequence>MAPARLILACLVALSLHGSACAARPAPVAATSDLFTAPSGSQFSRAQYGPSAHDAQQQQPLPAATDAAPLDAAATLDAAEASAASVVGLTWGYHLEQLMQQLEAREVQLAPPQQQQDAAALLSKQVEALAVQVIAASRANIAELGAQLRSSVPAGTTAAAMASLLQSSAFHGSLKSSMDEAMAIVGAALEPHLNDVAETVHAALCGLALEAGSVESLSDFSDTFVPHFASSFSLSIVEATLLRALWHDL</sequence>
<dbReference type="Proteomes" id="UP001055712">
    <property type="component" value="Unassembled WGS sequence"/>
</dbReference>
<comment type="caution">
    <text evidence="3">The sequence shown here is derived from an EMBL/GenBank/DDBJ whole genome shotgun (WGS) entry which is preliminary data.</text>
</comment>
<reference evidence="3" key="2">
    <citation type="submission" date="2020-11" db="EMBL/GenBank/DDBJ databases">
        <authorList>
            <person name="Cecchin M."/>
            <person name="Marcolungo L."/>
            <person name="Rossato M."/>
            <person name="Girolomoni L."/>
            <person name="Cosentino E."/>
            <person name="Cuine S."/>
            <person name="Li-Beisson Y."/>
            <person name="Delledonne M."/>
            <person name="Ballottari M."/>
        </authorList>
    </citation>
    <scope>NUCLEOTIDE SEQUENCE</scope>
    <source>
        <strain evidence="3">211/11P</strain>
        <tissue evidence="3">Whole cell</tissue>
    </source>
</reference>
<name>A0A9D4YTC1_CHLVU</name>
<evidence type="ECO:0000313" key="2">
    <source>
        <dbReference type="EMBL" id="KAI3425167.1"/>
    </source>
</evidence>
<feature type="chain" id="PRO_5040045597" evidence="1">
    <location>
        <begin position="23"/>
        <end position="249"/>
    </location>
</feature>
<evidence type="ECO:0000313" key="3">
    <source>
        <dbReference type="EMBL" id="KAI3425168.1"/>
    </source>
</evidence>
<protein>
    <submittedName>
        <fullName evidence="3">Uncharacterized protein</fullName>
    </submittedName>
</protein>
<feature type="signal peptide" evidence="1">
    <location>
        <begin position="1"/>
        <end position="22"/>
    </location>
</feature>
<organism evidence="3 4">
    <name type="scientific">Chlorella vulgaris</name>
    <name type="common">Green alga</name>
    <dbReference type="NCBI Taxonomy" id="3077"/>
    <lineage>
        <taxon>Eukaryota</taxon>
        <taxon>Viridiplantae</taxon>
        <taxon>Chlorophyta</taxon>
        <taxon>core chlorophytes</taxon>
        <taxon>Trebouxiophyceae</taxon>
        <taxon>Chlorellales</taxon>
        <taxon>Chlorellaceae</taxon>
        <taxon>Chlorella clade</taxon>
        <taxon>Chlorella</taxon>
    </lineage>
</organism>
<gene>
    <name evidence="2" type="ORF">D9Q98_008938</name>
    <name evidence="3" type="ORF">D9Q98_008939</name>
</gene>
<proteinExistence type="predicted"/>
<dbReference type="EMBL" id="SIDB01000012">
    <property type="protein sequence ID" value="KAI3425168.1"/>
    <property type="molecule type" value="Genomic_DNA"/>
</dbReference>
<dbReference type="EMBL" id="SIDB01000012">
    <property type="protein sequence ID" value="KAI3425167.1"/>
    <property type="molecule type" value="Genomic_DNA"/>
</dbReference>